<dbReference type="Proteomes" id="UP000621500">
    <property type="component" value="Unassembled WGS sequence"/>
</dbReference>
<keyword evidence="2" id="KW-1185">Reference proteome</keyword>
<name>A0ABQ4ELW9_9ACTN</name>
<reference evidence="1 2" key="1">
    <citation type="submission" date="2021-01" db="EMBL/GenBank/DDBJ databases">
        <title>Whole genome shotgun sequence of Plantactinospora mayteni NBRC 109088.</title>
        <authorList>
            <person name="Komaki H."/>
            <person name="Tamura T."/>
        </authorList>
    </citation>
    <scope>NUCLEOTIDE SEQUENCE [LARGE SCALE GENOMIC DNA]</scope>
    <source>
        <strain evidence="1 2">NBRC 109088</strain>
    </source>
</reference>
<organism evidence="1 2">
    <name type="scientific">Plantactinospora mayteni</name>
    <dbReference type="NCBI Taxonomy" id="566021"/>
    <lineage>
        <taxon>Bacteria</taxon>
        <taxon>Bacillati</taxon>
        <taxon>Actinomycetota</taxon>
        <taxon>Actinomycetes</taxon>
        <taxon>Micromonosporales</taxon>
        <taxon>Micromonosporaceae</taxon>
        <taxon>Plantactinospora</taxon>
    </lineage>
</organism>
<dbReference type="EMBL" id="BONX01000012">
    <property type="protein sequence ID" value="GIG95739.1"/>
    <property type="molecule type" value="Genomic_DNA"/>
</dbReference>
<evidence type="ECO:0000313" key="2">
    <source>
        <dbReference type="Proteomes" id="UP000621500"/>
    </source>
</evidence>
<dbReference type="SUPFAM" id="SSF55961">
    <property type="entry name" value="Bet v1-like"/>
    <property type="match status" value="1"/>
</dbReference>
<evidence type="ECO:0008006" key="3">
    <source>
        <dbReference type="Google" id="ProtNLM"/>
    </source>
</evidence>
<protein>
    <recommendedName>
        <fullName evidence="3">SRPBCC family protein</fullName>
    </recommendedName>
</protein>
<proteinExistence type="predicted"/>
<evidence type="ECO:0000313" key="1">
    <source>
        <dbReference type="EMBL" id="GIG95739.1"/>
    </source>
</evidence>
<comment type="caution">
    <text evidence="1">The sequence shown here is derived from an EMBL/GenBank/DDBJ whole genome shotgun (WGS) entry which is preliminary data.</text>
</comment>
<dbReference type="Gene3D" id="3.30.530.20">
    <property type="match status" value="1"/>
</dbReference>
<dbReference type="InterPro" id="IPR023393">
    <property type="entry name" value="START-like_dom_sf"/>
</dbReference>
<accession>A0ABQ4ELW9</accession>
<sequence>MVMARAERGISAPPEVVFNTATDPDRVSAWLPAPLRRTGMPGPELAAAELRARWRSAGSPDWSARLQVSPVDAGGATVRLELEADPAERRLPEIADESLASLAREVDDNLAPG</sequence>
<gene>
    <name evidence="1" type="ORF">Pma05_23120</name>
</gene>